<dbReference type="EMBL" id="VZSG01000032">
    <property type="protein sequence ID" value="NWX82685.1"/>
    <property type="molecule type" value="Genomic_DNA"/>
</dbReference>
<dbReference type="Proteomes" id="UP000538817">
    <property type="component" value="Unassembled WGS sequence"/>
</dbReference>
<feature type="compositionally biased region" description="Basic and acidic residues" evidence="1">
    <location>
        <begin position="537"/>
        <end position="551"/>
    </location>
</feature>
<dbReference type="InterPro" id="IPR026115">
    <property type="entry name" value="NABC1"/>
</dbReference>
<evidence type="ECO:0000256" key="1">
    <source>
        <dbReference type="SAM" id="MobiDB-lite"/>
    </source>
</evidence>
<organism evidence="2 3">
    <name type="scientific">Nothoprocta pentlandii</name>
    <dbReference type="NCBI Taxonomy" id="2585814"/>
    <lineage>
        <taxon>Eukaryota</taxon>
        <taxon>Metazoa</taxon>
        <taxon>Chordata</taxon>
        <taxon>Craniata</taxon>
        <taxon>Vertebrata</taxon>
        <taxon>Euteleostomi</taxon>
        <taxon>Archelosauria</taxon>
        <taxon>Archosauria</taxon>
        <taxon>Dinosauria</taxon>
        <taxon>Saurischia</taxon>
        <taxon>Theropoda</taxon>
        <taxon>Coelurosauria</taxon>
        <taxon>Aves</taxon>
        <taxon>Palaeognathae</taxon>
        <taxon>Tinamiformes</taxon>
        <taxon>Tinamidae</taxon>
        <taxon>Nothoprocta</taxon>
    </lineage>
</organism>
<feature type="compositionally biased region" description="Polar residues" evidence="1">
    <location>
        <begin position="378"/>
        <end position="397"/>
    </location>
</feature>
<feature type="non-terminal residue" evidence="2">
    <location>
        <position position="1"/>
    </location>
</feature>
<keyword evidence="3" id="KW-1185">Reference proteome</keyword>
<feature type="compositionally biased region" description="Polar residues" evidence="1">
    <location>
        <begin position="115"/>
        <end position="126"/>
    </location>
</feature>
<feature type="region of interest" description="Disordered" evidence="1">
    <location>
        <begin position="312"/>
        <end position="586"/>
    </location>
</feature>
<comment type="caution">
    <text evidence="2">The sequence shown here is derived from an EMBL/GenBank/DDBJ whole genome shotgun (WGS) entry which is preliminary data.</text>
</comment>
<dbReference type="GO" id="GO:0042552">
    <property type="term" value="P:myelination"/>
    <property type="evidence" value="ECO:0007669"/>
    <property type="project" value="TreeGrafter"/>
</dbReference>
<feature type="compositionally biased region" description="Basic and acidic residues" evidence="1">
    <location>
        <begin position="202"/>
        <end position="216"/>
    </location>
</feature>
<dbReference type="PANTHER" id="PTHR15016:SF6">
    <property type="entry name" value="BREAST CARCINOMA-AMPLIFIED SEQUENCE 1"/>
    <property type="match status" value="1"/>
</dbReference>
<feature type="non-terminal residue" evidence="2">
    <location>
        <position position="586"/>
    </location>
</feature>
<feature type="compositionally biased region" description="Polar residues" evidence="1">
    <location>
        <begin position="63"/>
        <end position="76"/>
    </location>
</feature>
<feature type="compositionally biased region" description="Basic and acidic residues" evidence="1">
    <location>
        <begin position="564"/>
        <end position="577"/>
    </location>
</feature>
<dbReference type="AlphaFoldDB" id="A0A7K6ZFT7"/>
<reference evidence="2 3" key="1">
    <citation type="submission" date="2019-09" db="EMBL/GenBank/DDBJ databases">
        <title>Bird 10,000 Genomes (B10K) Project - Family phase.</title>
        <authorList>
            <person name="Zhang G."/>
        </authorList>
    </citation>
    <scope>NUCLEOTIDE SEQUENCE [LARGE SCALE GENOMIC DNA]</scope>
    <source>
        <strain evidence="2">B10K-MSB-04</strain>
    </source>
</reference>
<feature type="region of interest" description="Disordered" evidence="1">
    <location>
        <begin position="51"/>
        <end position="189"/>
    </location>
</feature>
<feature type="compositionally biased region" description="Basic and acidic residues" evidence="1">
    <location>
        <begin position="419"/>
        <end position="428"/>
    </location>
</feature>
<gene>
    <name evidence="2" type="primary">Bcas1</name>
    <name evidence="2" type="ORF">NOTPEN_R01363</name>
</gene>
<evidence type="ECO:0000313" key="3">
    <source>
        <dbReference type="Proteomes" id="UP000538817"/>
    </source>
</evidence>
<sequence length="586" mass="62385">MGNTVSVPQEVEEDTTCTVKSYQALSESPANMTNGSVTVVQDASPAMNGEVDAKASVARDNVAVSSPKTMEISSVPDTGGKNPGNGAKKAMPAAKSRSVFAFSWPVPGRTEDQATDSSAGSATLDVSSERPEANKAASESAEFPAAAAPERCSHKNLAQAPPAAALREEELAAPGTPEGEDAAVSEPKQVTFFDRIFKLEKKKERSKTQIDTREEGLPSDTPGESIPAKEAVGLQSASRSVPQGKASIDDCNQKDIQQDAAGVNCAPTEQPERAEVEQENPQAAPAVDSENSVMSFLKTLVSYSSVNDVVQKGSKAEKGHGGQAAPKTPAESQTQGAKKKKSESPKLGHSTFSKLFRHKVCMKSQQEQNPEHPEQQPGTSVKSEKNAPSSQEPQSTKHSTKGADAAAQQPAAAAAAPEAPRELPKEKAAAPMPLSKLFRKKSPSEEAEIVSNEKADASLEAVAPAKEENRSPEASEVKPRREEIKTPKANLRKFFKLTSNSTERPVAPAESEPVGQKSKESSKDKKSAVELSKQRGTKQETREQPDSREQQTTETDSLQNGGDTSKEPSFKKPEKRQSFGGFFKGL</sequence>
<feature type="compositionally biased region" description="Basic and acidic residues" evidence="1">
    <location>
        <begin position="517"/>
        <end position="528"/>
    </location>
</feature>
<accession>A0A7K6ZFT7</accession>
<name>A0A7K6ZFT7_9AVES</name>
<feature type="compositionally biased region" description="Low complexity" evidence="1">
    <location>
        <begin position="136"/>
        <end position="150"/>
    </location>
</feature>
<dbReference type="PANTHER" id="PTHR15016">
    <property type="entry name" value="BREAST CARCINOMA-AMPLIFIED SEQUENCE 1"/>
    <property type="match status" value="1"/>
</dbReference>
<proteinExistence type="predicted"/>
<feature type="compositionally biased region" description="Basic and acidic residues" evidence="1">
    <location>
        <begin position="247"/>
        <end position="257"/>
    </location>
</feature>
<evidence type="ECO:0000313" key="2">
    <source>
        <dbReference type="EMBL" id="NWX82685.1"/>
    </source>
</evidence>
<feature type="compositionally biased region" description="Low complexity" evidence="1">
    <location>
        <begin position="403"/>
        <end position="418"/>
    </location>
</feature>
<feature type="region of interest" description="Disordered" evidence="1">
    <location>
        <begin position="202"/>
        <end position="291"/>
    </location>
</feature>
<protein>
    <submittedName>
        <fullName evidence="2">BCAS1 protein</fullName>
    </submittedName>
</protein>
<feature type="compositionally biased region" description="Basic and acidic residues" evidence="1">
    <location>
        <begin position="465"/>
        <end position="486"/>
    </location>
</feature>
<feature type="compositionally biased region" description="Polar residues" evidence="1">
    <location>
        <begin position="552"/>
        <end position="563"/>
    </location>
</feature>